<gene>
    <name evidence="1" type="ORF">C2G38_2157867</name>
</gene>
<dbReference type="EMBL" id="QKWP01000065">
    <property type="protein sequence ID" value="RIB28451.1"/>
    <property type="molecule type" value="Genomic_DNA"/>
</dbReference>
<evidence type="ECO:0000313" key="2">
    <source>
        <dbReference type="Proteomes" id="UP000266673"/>
    </source>
</evidence>
<protein>
    <submittedName>
        <fullName evidence="1">Uncharacterized protein</fullName>
    </submittedName>
</protein>
<comment type="caution">
    <text evidence="1">The sequence shown here is derived from an EMBL/GenBank/DDBJ whole genome shotgun (WGS) entry which is preliminary data.</text>
</comment>
<evidence type="ECO:0000313" key="1">
    <source>
        <dbReference type="EMBL" id="RIB28451.1"/>
    </source>
</evidence>
<accession>A0A397W305</accession>
<proteinExistence type="predicted"/>
<dbReference type="OrthoDB" id="2355984at2759"/>
<sequence>MSNKQIEPASNFDTQIKVYIDNACNHCNITWKNGGNDKMASQNSEALERANTKSVGQMSNWLERQKVIETLPCKPNLSSWLWKVIAFGAYINLQEFAYKNMKVSVKSHHEEIPFQASDEGNFCIKYECTMVMAYDEDCQLTLAETTLMKRNVKAEGKNFNTTTAKRARFSIPRINMAWHDDIHDNDRA</sequence>
<dbReference type="Proteomes" id="UP000266673">
    <property type="component" value="Unassembled WGS sequence"/>
</dbReference>
<organism evidence="1 2">
    <name type="scientific">Gigaspora rosea</name>
    <dbReference type="NCBI Taxonomy" id="44941"/>
    <lineage>
        <taxon>Eukaryota</taxon>
        <taxon>Fungi</taxon>
        <taxon>Fungi incertae sedis</taxon>
        <taxon>Mucoromycota</taxon>
        <taxon>Glomeromycotina</taxon>
        <taxon>Glomeromycetes</taxon>
        <taxon>Diversisporales</taxon>
        <taxon>Gigasporaceae</taxon>
        <taxon>Gigaspora</taxon>
    </lineage>
</organism>
<dbReference type="AlphaFoldDB" id="A0A397W305"/>
<keyword evidence="2" id="KW-1185">Reference proteome</keyword>
<reference evidence="1 2" key="1">
    <citation type="submission" date="2018-06" db="EMBL/GenBank/DDBJ databases">
        <title>Comparative genomics reveals the genomic features of Rhizophagus irregularis, R. cerebriforme, R. diaphanum and Gigaspora rosea, and their symbiotic lifestyle signature.</title>
        <authorList>
            <person name="Morin E."/>
            <person name="San Clemente H."/>
            <person name="Chen E.C.H."/>
            <person name="De La Providencia I."/>
            <person name="Hainaut M."/>
            <person name="Kuo A."/>
            <person name="Kohler A."/>
            <person name="Murat C."/>
            <person name="Tang N."/>
            <person name="Roy S."/>
            <person name="Loubradou J."/>
            <person name="Henrissat B."/>
            <person name="Grigoriev I.V."/>
            <person name="Corradi N."/>
            <person name="Roux C."/>
            <person name="Martin F.M."/>
        </authorList>
    </citation>
    <scope>NUCLEOTIDE SEQUENCE [LARGE SCALE GENOMIC DNA]</scope>
    <source>
        <strain evidence="1 2">DAOM 194757</strain>
    </source>
</reference>
<name>A0A397W305_9GLOM</name>